<reference evidence="1 2" key="1">
    <citation type="submission" date="2023-07" db="EMBL/GenBank/DDBJ databases">
        <title>Genomic Encyclopedia of Type Strains, Phase IV (KMG-IV): sequencing the most valuable type-strain genomes for metagenomic binning, comparative biology and taxonomic classification.</title>
        <authorList>
            <person name="Goeker M."/>
        </authorList>
    </citation>
    <scope>NUCLEOTIDE SEQUENCE [LARGE SCALE GENOMIC DNA]</scope>
    <source>
        <strain evidence="1 2">DSM 5896</strain>
    </source>
</reference>
<gene>
    <name evidence="1" type="ORF">J3R73_002458</name>
</gene>
<dbReference type="Proteomes" id="UP001237448">
    <property type="component" value="Unassembled WGS sequence"/>
</dbReference>
<accession>A0ABU0FDI4</accession>
<comment type="caution">
    <text evidence="1">The sequence shown here is derived from an EMBL/GenBank/DDBJ whole genome shotgun (WGS) entry which is preliminary data.</text>
</comment>
<dbReference type="RefSeq" id="WP_307426882.1">
    <property type="nucleotide sequence ID" value="NZ_JAUSVK010000001.1"/>
</dbReference>
<keyword evidence="2" id="KW-1185">Reference proteome</keyword>
<sequence>MAKVTYYAVLPFIRNDEGDLVSGEAAEAPSAGAAKSRAAAAIGKYAGAIAFSRAGDPSLGDFEDAVVLARYGETPDDVALE</sequence>
<organism evidence="1 2">
    <name type="scientific">Labrys monachus</name>
    <dbReference type="NCBI Taxonomy" id="217067"/>
    <lineage>
        <taxon>Bacteria</taxon>
        <taxon>Pseudomonadati</taxon>
        <taxon>Pseudomonadota</taxon>
        <taxon>Alphaproteobacteria</taxon>
        <taxon>Hyphomicrobiales</taxon>
        <taxon>Xanthobacteraceae</taxon>
        <taxon>Labrys</taxon>
    </lineage>
</organism>
<name>A0ABU0FDI4_9HYPH</name>
<dbReference type="EMBL" id="JAUSVK010000001">
    <property type="protein sequence ID" value="MDQ0392666.1"/>
    <property type="molecule type" value="Genomic_DNA"/>
</dbReference>
<proteinExistence type="predicted"/>
<evidence type="ECO:0000313" key="1">
    <source>
        <dbReference type="EMBL" id="MDQ0392666.1"/>
    </source>
</evidence>
<evidence type="ECO:0008006" key="3">
    <source>
        <dbReference type="Google" id="ProtNLM"/>
    </source>
</evidence>
<evidence type="ECO:0000313" key="2">
    <source>
        <dbReference type="Proteomes" id="UP001237448"/>
    </source>
</evidence>
<protein>
    <recommendedName>
        <fullName evidence="3">Type II toxin-antitoxin system HicB family antitoxin</fullName>
    </recommendedName>
</protein>